<accession>A0A9P5X0Z5</accession>
<dbReference type="AlphaFoldDB" id="A0A9P5X0Z5"/>
<keyword evidence="3" id="KW-1185">Reference proteome</keyword>
<feature type="region of interest" description="Disordered" evidence="1">
    <location>
        <begin position="107"/>
        <end position="126"/>
    </location>
</feature>
<gene>
    <name evidence="2" type="ORF">P691DRAFT_766267</name>
</gene>
<dbReference type="Proteomes" id="UP000807342">
    <property type="component" value="Unassembled WGS sequence"/>
</dbReference>
<name>A0A9P5X0Z5_9AGAR</name>
<feature type="compositionally biased region" description="Polar residues" evidence="1">
    <location>
        <begin position="155"/>
        <end position="165"/>
    </location>
</feature>
<comment type="caution">
    <text evidence="2">The sequence shown here is derived from an EMBL/GenBank/DDBJ whole genome shotgun (WGS) entry which is preliminary data.</text>
</comment>
<evidence type="ECO:0000313" key="3">
    <source>
        <dbReference type="Proteomes" id="UP000807342"/>
    </source>
</evidence>
<reference evidence="2" key="1">
    <citation type="submission" date="2020-11" db="EMBL/GenBank/DDBJ databases">
        <authorList>
            <consortium name="DOE Joint Genome Institute"/>
            <person name="Ahrendt S."/>
            <person name="Riley R."/>
            <person name="Andreopoulos W."/>
            <person name="Labutti K."/>
            <person name="Pangilinan J."/>
            <person name="Ruiz-Duenas F.J."/>
            <person name="Barrasa J.M."/>
            <person name="Sanchez-Garcia M."/>
            <person name="Camarero S."/>
            <person name="Miyauchi S."/>
            <person name="Serrano A."/>
            <person name="Linde D."/>
            <person name="Babiker R."/>
            <person name="Drula E."/>
            <person name="Ayuso-Fernandez I."/>
            <person name="Pacheco R."/>
            <person name="Padilla G."/>
            <person name="Ferreira P."/>
            <person name="Barriuso J."/>
            <person name="Kellner H."/>
            <person name="Castanera R."/>
            <person name="Alfaro M."/>
            <person name="Ramirez L."/>
            <person name="Pisabarro A.G."/>
            <person name="Kuo A."/>
            <person name="Tritt A."/>
            <person name="Lipzen A."/>
            <person name="He G."/>
            <person name="Yan M."/>
            <person name="Ng V."/>
            <person name="Cullen D."/>
            <person name="Martin F."/>
            <person name="Rosso M.-N."/>
            <person name="Henrissat B."/>
            <person name="Hibbett D."/>
            <person name="Martinez A.T."/>
            <person name="Grigoriev I.V."/>
        </authorList>
    </citation>
    <scope>NUCLEOTIDE SEQUENCE</scope>
    <source>
        <strain evidence="2">MF-IS2</strain>
    </source>
</reference>
<evidence type="ECO:0000256" key="1">
    <source>
        <dbReference type="SAM" id="MobiDB-lite"/>
    </source>
</evidence>
<feature type="compositionally biased region" description="Basic residues" evidence="1">
    <location>
        <begin position="18"/>
        <end position="30"/>
    </location>
</feature>
<feature type="region of interest" description="Disordered" evidence="1">
    <location>
        <begin position="133"/>
        <end position="165"/>
    </location>
</feature>
<dbReference type="EMBL" id="MU151902">
    <property type="protein sequence ID" value="KAF9441461.1"/>
    <property type="molecule type" value="Genomic_DNA"/>
</dbReference>
<feature type="region of interest" description="Disordered" evidence="1">
    <location>
        <begin position="1"/>
        <end position="44"/>
    </location>
</feature>
<evidence type="ECO:0000313" key="2">
    <source>
        <dbReference type="EMBL" id="KAF9441461.1"/>
    </source>
</evidence>
<sequence length="165" mass="17979">MSKITGKDTDYGSDFEKKKRKKGKGKKGKQPVKQVVDNKPLPSGHSIQDFWEFVSKCRPQSFRYKLLGPTAPLLSLNPNIARPSSLAPGNDFTTIEQETPLLDEMVEPDSHSLDNEPVDIDVPESASMMVDTLPFGEASPATAGHMTPEPHSTSEDIPSSGESTP</sequence>
<proteinExistence type="predicted"/>
<protein>
    <submittedName>
        <fullName evidence="2">Uncharacterized protein</fullName>
    </submittedName>
</protein>
<organism evidence="2 3">
    <name type="scientific">Macrolepiota fuliginosa MF-IS2</name>
    <dbReference type="NCBI Taxonomy" id="1400762"/>
    <lineage>
        <taxon>Eukaryota</taxon>
        <taxon>Fungi</taxon>
        <taxon>Dikarya</taxon>
        <taxon>Basidiomycota</taxon>
        <taxon>Agaricomycotina</taxon>
        <taxon>Agaricomycetes</taxon>
        <taxon>Agaricomycetidae</taxon>
        <taxon>Agaricales</taxon>
        <taxon>Agaricineae</taxon>
        <taxon>Agaricaceae</taxon>
        <taxon>Macrolepiota</taxon>
    </lineage>
</organism>
<feature type="compositionally biased region" description="Basic and acidic residues" evidence="1">
    <location>
        <begin position="1"/>
        <end position="17"/>
    </location>
</feature>